<dbReference type="GeneID" id="54483267"/>
<feature type="region of interest" description="Disordered" evidence="5">
    <location>
        <begin position="30"/>
        <end position="52"/>
    </location>
</feature>
<keyword evidence="2 4" id="KW-0489">Methyltransferase</keyword>
<comment type="function">
    <text evidence="4">S-adenosyl-L-methionine-dependent methyltransferase.</text>
</comment>
<evidence type="ECO:0000256" key="5">
    <source>
        <dbReference type="SAM" id="MobiDB-lite"/>
    </source>
</evidence>
<dbReference type="EMBL" id="ML996592">
    <property type="protein sequence ID" value="KAF2752832.1"/>
    <property type="molecule type" value="Genomic_DNA"/>
</dbReference>
<evidence type="ECO:0000259" key="6">
    <source>
        <dbReference type="Pfam" id="PF08242"/>
    </source>
</evidence>
<keyword evidence="8" id="KW-1185">Reference proteome</keyword>
<keyword evidence="3 4" id="KW-0808">Transferase</keyword>
<dbReference type="SUPFAM" id="SSF53335">
    <property type="entry name" value="S-adenosyl-L-methionine-dependent methyltransferases"/>
    <property type="match status" value="1"/>
</dbReference>
<evidence type="ECO:0000256" key="1">
    <source>
        <dbReference type="ARBA" id="ARBA00009725"/>
    </source>
</evidence>
<dbReference type="Gene3D" id="3.40.50.150">
    <property type="entry name" value="Vaccinia Virus protein VP39"/>
    <property type="match status" value="1"/>
</dbReference>
<dbReference type="PANTHER" id="PTHR22809">
    <property type="entry name" value="METHYLTRANSFERASE-RELATED"/>
    <property type="match status" value="1"/>
</dbReference>
<gene>
    <name evidence="7" type="ORF">EJ05DRAFT_446026</name>
</gene>
<feature type="compositionally biased region" description="Polar residues" evidence="5">
    <location>
        <begin position="35"/>
        <end position="44"/>
    </location>
</feature>
<proteinExistence type="inferred from homology"/>
<dbReference type="Pfam" id="PF08242">
    <property type="entry name" value="Methyltransf_12"/>
    <property type="match status" value="1"/>
</dbReference>
<dbReference type="Proteomes" id="UP000799437">
    <property type="component" value="Unassembled WGS sequence"/>
</dbReference>
<feature type="domain" description="Methyltransferase type 12" evidence="6">
    <location>
        <begin position="152"/>
        <end position="254"/>
    </location>
</feature>
<dbReference type="OrthoDB" id="417697at2759"/>
<evidence type="ECO:0000313" key="7">
    <source>
        <dbReference type="EMBL" id="KAF2752832.1"/>
    </source>
</evidence>
<dbReference type="PANTHER" id="PTHR22809:SF11">
    <property type="entry name" value="TRNA N(3)-METHYLCYTIDINE METHYLTRANSFERASE METTL2"/>
    <property type="match status" value="1"/>
</dbReference>
<evidence type="ECO:0000313" key="8">
    <source>
        <dbReference type="Proteomes" id="UP000799437"/>
    </source>
</evidence>
<sequence>MSSLKGPSRTPKSQLSASMEHIRYAVTADPLPHQPFTSSSSKPDPNQKRTDPFQFGTRVLLPSDDPFAYNAWDHAVPDAEYALFALAQYEFQRSAPVTPFDKMRFNAQPERFWNAFYGNNTSNFFKDRKWLAQEFPVLNAITSEGAESAALLEVGAGVGNTAFPVLALNRNPRLRIHAVDFSVKAVELMRANENYVEPMIRADVWDATSDMLPPGVCEGSIDVVIMVFVFSALAPKQWEACVRNIWRVLKPGGCVLFRDYGRGDLAQVRFKKGRYLEENFYIRGDGTRVYFFEREELRNIWLGRMFKNGNDEKEVHVDNREELDERDTGIEESLDTLSVSMRAVMSEPSPAFEVVKLGVDRRMLVNRQRKIKMYRCWMQAVFKKPGPTSLLDQLSTDAISRQNIGDIMPPEAMDEVTVRAIP</sequence>
<dbReference type="InterPro" id="IPR026113">
    <property type="entry name" value="METTL2/6/8-like"/>
</dbReference>
<evidence type="ECO:0000256" key="4">
    <source>
        <dbReference type="PIRNR" id="PIRNR037755"/>
    </source>
</evidence>
<organism evidence="7 8">
    <name type="scientific">Pseudovirgaria hyperparasitica</name>
    <dbReference type="NCBI Taxonomy" id="470096"/>
    <lineage>
        <taxon>Eukaryota</taxon>
        <taxon>Fungi</taxon>
        <taxon>Dikarya</taxon>
        <taxon>Ascomycota</taxon>
        <taxon>Pezizomycotina</taxon>
        <taxon>Dothideomycetes</taxon>
        <taxon>Dothideomycetes incertae sedis</taxon>
        <taxon>Acrospermales</taxon>
        <taxon>Acrospermaceae</taxon>
        <taxon>Pseudovirgaria</taxon>
    </lineage>
</organism>
<protein>
    <recommendedName>
        <fullName evidence="4">tRNA N(3)-methylcytidine methyltransferase</fullName>
        <ecNumber evidence="4">2.1.1.-</ecNumber>
    </recommendedName>
</protein>
<dbReference type="RefSeq" id="XP_033595283.1">
    <property type="nucleotide sequence ID" value="XM_033742213.1"/>
</dbReference>
<dbReference type="PIRSF" id="PIRSF037755">
    <property type="entry name" value="Mettl2_prd"/>
    <property type="match status" value="1"/>
</dbReference>
<name>A0A6A6VQE4_9PEZI</name>
<comment type="similarity">
    <text evidence="1 4">Belongs to the methyltransferase superfamily. METL family.</text>
</comment>
<dbReference type="CDD" id="cd02440">
    <property type="entry name" value="AdoMet_MTases"/>
    <property type="match status" value="1"/>
</dbReference>
<dbReference type="EC" id="2.1.1.-" evidence="4"/>
<dbReference type="AlphaFoldDB" id="A0A6A6VQE4"/>
<dbReference type="GO" id="GO:0032259">
    <property type="term" value="P:methylation"/>
    <property type="evidence" value="ECO:0007669"/>
    <property type="project" value="UniProtKB-KW"/>
</dbReference>
<reference evidence="7" key="1">
    <citation type="journal article" date="2020" name="Stud. Mycol.">
        <title>101 Dothideomycetes genomes: a test case for predicting lifestyles and emergence of pathogens.</title>
        <authorList>
            <person name="Haridas S."/>
            <person name="Albert R."/>
            <person name="Binder M."/>
            <person name="Bloem J."/>
            <person name="Labutti K."/>
            <person name="Salamov A."/>
            <person name="Andreopoulos B."/>
            <person name="Baker S."/>
            <person name="Barry K."/>
            <person name="Bills G."/>
            <person name="Bluhm B."/>
            <person name="Cannon C."/>
            <person name="Castanera R."/>
            <person name="Culley D."/>
            <person name="Daum C."/>
            <person name="Ezra D."/>
            <person name="Gonzalez J."/>
            <person name="Henrissat B."/>
            <person name="Kuo A."/>
            <person name="Liang C."/>
            <person name="Lipzen A."/>
            <person name="Lutzoni F."/>
            <person name="Magnuson J."/>
            <person name="Mondo S."/>
            <person name="Nolan M."/>
            <person name="Ohm R."/>
            <person name="Pangilinan J."/>
            <person name="Park H.-J."/>
            <person name="Ramirez L."/>
            <person name="Alfaro M."/>
            <person name="Sun H."/>
            <person name="Tritt A."/>
            <person name="Yoshinaga Y."/>
            <person name="Zwiers L.-H."/>
            <person name="Turgeon B."/>
            <person name="Goodwin S."/>
            <person name="Spatafora J."/>
            <person name="Crous P."/>
            <person name="Grigoriev I."/>
        </authorList>
    </citation>
    <scope>NUCLEOTIDE SEQUENCE</scope>
    <source>
        <strain evidence="7">CBS 121739</strain>
    </source>
</reference>
<evidence type="ECO:0000256" key="2">
    <source>
        <dbReference type="ARBA" id="ARBA00022603"/>
    </source>
</evidence>
<accession>A0A6A6VQE4</accession>
<dbReference type="GO" id="GO:0052735">
    <property type="term" value="F:tRNA (cytidine-3-)-methyltransferase activity"/>
    <property type="evidence" value="ECO:0007669"/>
    <property type="project" value="TreeGrafter"/>
</dbReference>
<dbReference type="InterPro" id="IPR013217">
    <property type="entry name" value="Methyltransf_12"/>
</dbReference>
<evidence type="ECO:0000256" key="3">
    <source>
        <dbReference type="ARBA" id="ARBA00022679"/>
    </source>
</evidence>
<dbReference type="InterPro" id="IPR029063">
    <property type="entry name" value="SAM-dependent_MTases_sf"/>
</dbReference>